<dbReference type="Proteomes" id="UP000176339">
    <property type="component" value="Unassembled WGS sequence"/>
</dbReference>
<name>A0A1F5P3I0_9BACT</name>
<accession>A0A1F5P3I0</accession>
<feature type="region of interest" description="Disordered" evidence="1">
    <location>
        <begin position="13"/>
        <end position="32"/>
    </location>
</feature>
<proteinExistence type="predicted"/>
<dbReference type="EMBL" id="MFEN01000011">
    <property type="protein sequence ID" value="OGE84453.1"/>
    <property type="molecule type" value="Genomic_DNA"/>
</dbReference>
<evidence type="ECO:0000256" key="1">
    <source>
        <dbReference type="SAM" id="MobiDB-lite"/>
    </source>
</evidence>
<evidence type="ECO:0000313" key="2">
    <source>
        <dbReference type="EMBL" id="OGE84453.1"/>
    </source>
</evidence>
<reference evidence="2 3" key="1">
    <citation type="journal article" date="2016" name="Nat. Commun.">
        <title>Thousands of microbial genomes shed light on interconnected biogeochemical processes in an aquifer system.</title>
        <authorList>
            <person name="Anantharaman K."/>
            <person name="Brown C.T."/>
            <person name="Hug L.A."/>
            <person name="Sharon I."/>
            <person name="Castelle C.J."/>
            <person name="Probst A.J."/>
            <person name="Thomas B.C."/>
            <person name="Singh A."/>
            <person name="Wilkins M.J."/>
            <person name="Karaoz U."/>
            <person name="Brodie E.L."/>
            <person name="Williams K.H."/>
            <person name="Hubbard S.S."/>
            <person name="Banfield J.F."/>
        </authorList>
    </citation>
    <scope>NUCLEOTIDE SEQUENCE [LARGE SCALE GENOMIC DNA]</scope>
</reference>
<comment type="caution">
    <text evidence="2">The sequence shown here is derived from an EMBL/GenBank/DDBJ whole genome shotgun (WGS) entry which is preliminary data.</text>
</comment>
<organism evidence="2 3">
    <name type="scientific">Candidatus Doudnabacteria bacterium RIFCSPHIGHO2_01_FULL_49_9</name>
    <dbReference type="NCBI Taxonomy" id="1817827"/>
    <lineage>
        <taxon>Bacteria</taxon>
        <taxon>Candidatus Doudnaibacteriota</taxon>
    </lineage>
</organism>
<sequence>MKFPSFINSFINRNRDKKNSSDSFSDFFHKSSPQEKEKVFRKVAEKANEDQRAVFEESSLENKSR</sequence>
<evidence type="ECO:0000313" key="3">
    <source>
        <dbReference type="Proteomes" id="UP000176339"/>
    </source>
</evidence>
<protein>
    <submittedName>
        <fullName evidence="2">Uncharacterized protein</fullName>
    </submittedName>
</protein>
<dbReference type="AlphaFoldDB" id="A0A1F5P3I0"/>
<gene>
    <name evidence="2" type="ORF">A2846_00925</name>
</gene>